<evidence type="ECO:0000256" key="6">
    <source>
        <dbReference type="ARBA" id="ARBA00022840"/>
    </source>
</evidence>
<reference evidence="8 9" key="1">
    <citation type="submission" date="2016-07" db="EMBL/GenBank/DDBJ databases">
        <title>Pervasive Adenine N6-methylation of Active Genes in Fungi.</title>
        <authorList>
            <consortium name="DOE Joint Genome Institute"/>
            <person name="Mondo S.J."/>
            <person name="Dannebaum R.O."/>
            <person name="Kuo R.C."/>
            <person name="Labutti K."/>
            <person name="Haridas S."/>
            <person name="Kuo A."/>
            <person name="Salamov A."/>
            <person name="Ahrendt S.R."/>
            <person name="Lipzen A."/>
            <person name="Sullivan W."/>
            <person name="Andreopoulos W.B."/>
            <person name="Clum A."/>
            <person name="Lindquist E."/>
            <person name="Daum C."/>
            <person name="Ramamoorthy G.K."/>
            <person name="Gryganskyi A."/>
            <person name="Culley D."/>
            <person name="Magnuson J.K."/>
            <person name="James T.Y."/>
            <person name="O'Malley M.A."/>
            <person name="Stajich J.E."/>
            <person name="Spatafora J.W."/>
            <person name="Visel A."/>
            <person name="Grigoriev I.V."/>
        </authorList>
    </citation>
    <scope>NUCLEOTIDE SEQUENCE [LARGE SCALE GENOMIC DNA]</scope>
    <source>
        <strain evidence="8 9">NRRL 3301</strain>
    </source>
</reference>
<protein>
    <recommendedName>
        <fullName evidence="2">pyridoxal kinase</fullName>
        <ecNumber evidence="2">2.7.1.35</ecNumber>
    </recommendedName>
</protein>
<dbReference type="AlphaFoldDB" id="A0A1X2GBR9"/>
<keyword evidence="9" id="KW-1185">Reference proteome</keyword>
<comment type="caution">
    <text evidence="8">The sequence shown here is derived from an EMBL/GenBank/DDBJ whole genome shotgun (WGS) entry which is preliminary data.</text>
</comment>
<evidence type="ECO:0000256" key="1">
    <source>
        <dbReference type="ARBA" id="ARBA00008805"/>
    </source>
</evidence>
<keyword evidence="6" id="KW-0067">ATP-binding</keyword>
<accession>A0A1X2GBR9</accession>
<evidence type="ECO:0000313" key="9">
    <source>
        <dbReference type="Proteomes" id="UP000242146"/>
    </source>
</evidence>
<dbReference type="STRING" id="101127.A0A1X2GBR9"/>
<dbReference type="CDD" id="cd01173">
    <property type="entry name" value="pyridoxal_pyridoxamine_kinase"/>
    <property type="match status" value="1"/>
</dbReference>
<proteinExistence type="inferred from homology"/>
<dbReference type="EC" id="2.7.1.35" evidence="2"/>
<dbReference type="NCBIfam" id="TIGR00687">
    <property type="entry name" value="pyridox_kin"/>
    <property type="match status" value="1"/>
</dbReference>
<feature type="domain" description="Pyridoxamine kinase/Phosphomethylpyrimidine kinase" evidence="7">
    <location>
        <begin position="73"/>
        <end position="210"/>
    </location>
</feature>
<comment type="similarity">
    <text evidence="1">Belongs to the pyridoxine kinase family.</text>
</comment>
<dbReference type="InterPro" id="IPR004625">
    <property type="entry name" value="PyrdxlKinase"/>
</dbReference>
<dbReference type="GO" id="GO:0008478">
    <property type="term" value="F:pyridoxal kinase activity"/>
    <property type="evidence" value="ECO:0007669"/>
    <property type="project" value="UniProtKB-EC"/>
</dbReference>
<keyword evidence="3" id="KW-0808">Transferase</keyword>
<dbReference type="GO" id="GO:0009443">
    <property type="term" value="P:pyridoxal 5'-phosphate salvage"/>
    <property type="evidence" value="ECO:0007669"/>
    <property type="project" value="InterPro"/>
</dbReference>
<evidence type="ECO:0000259" key="7">
    <source>
        <dbReference type="Pfam" id="PF08543"/>
    </source>
</evidence>
<dbReference type="InterPro" id="IPR029056">
    <property type="entry name" value="Ribokinase-like"/>
</dbReference>
<dbReference type="Pfam" id="PF08543">
    <property type="entry name" value="Phos_pyr_kin"/>
    <property type="match status" value="1"/>
</dbReference>
<organism evidence="8 9">
    <name type="scientific">Hesseltinella vesiculosa</name>
    <dbReference type="NCBI Taxonomy" id="101127"/>
    <lineage>
        <taxon>Eukaryota</taxon>
        <taxon>Fungi</taxon>
        <taxon>Fungi incertae sedis</taxon>
        <taxon>Mucoromycota</taxon>
        <taxon>Mucoromycotina</taxon>
        <taxon>Mucoromycetes</taxon>
        <taxon>Mucorales</taxon>
        <taxon>Cunninghamellaceae</taxon>
        <taxon>Hesseltinella</taxon>
    </lineage>
</organism>
<gene>
    <name evidence="8" type="ORF">DM01DRAFT_1409118</name>
</gene>
<dbReference type="SUPFAM" id="SSF53613">
    <property type="entry name" value="Ribokinase-like"/>
    <property type="match status" value="1"/>
</dbReference>
<keyword evidence="5 8" id="KW-0418">Kinase</keyword>
<dbReference type="OrthoDB" id="2104723at2759"/>
<dbReference type="GO" id="GO:0005829">
    <property type="term" value="C:cytosol"/>
    <property type="evidence" value="ECO:0007669"/>
    <property type="project" value="TreeGrafter"/>
</dbReference>
<name>A0A1X2GBR9_9FUNG</name>
<dbReference type="PANTHER" id="PTHR10534">
    <property type="entry name" value="PYRIDOXAL KINASE"/>
    <property type="match status" value="1"/>
</dbReference>
<evidence type="ECO:0000313" key="8">
    <source>
        <dbReference type="EMBL" id="ORX50105.1"/>
    </source>
</evidence>
<dbReference type="GO" id="GO:0005524">
    <property type="term" value="F:ATP binding"/>
    <property type="evidence" value="ECO:0007669"/>
    <property type="project" value="UniProtKB-KW"/>
</dbReference>
<sequence length="333" mass="36964">MTDLAPEQYRVLSIQSHMVSGYCGNKAATFPLQTLGYDVDVLNTVQFSNHTGYPSWTGERLDAAKVQQLFDGLETNGLDKEYTHVLTGYIGNVDILKTIENQVKKLKEKRPNLIFVCDPVMGDNGRLYVSPEIVPLYREILTVADVITPNQFETETLSGIKITDLASAKLAAMKLHEEGGAKRIVITTLTLPSDQVPTAVRSDNGKATLDQPQPLYCMTSQVSDDGSILQHLISFPTFEGYFTGTGDLFSAMTVARLQDYPHSLAHAIYKVVCTVNAITRLTWEHQRKNTRRAISGKPADPNNVHACELRLIQGRKHIEHPDMTSSTILMTDI</sequence>
<dbReference type="Proteomes" id="UP000242146">
    <property type="component" value="Unassembled WGS sequence"/>
</dbReference>
<evidence type="ECO:0000256" key="2">
    <source>
        <dbReference type="ARBA" id="ARBA00012104"/>
    </source>
</evidence>
<dbReference type="EMBL" id="MCGT01000024">
    <property type="protein sequence ID" value="ORX50105.1"/>
    <property type="molecule type" value="Genomic_DNA"/>
</dbReference>
<keyword evidence="4" id="KW-0547">Nucleotide-binding</keyword>
<dbReference type="PANTHER" id="PTHR10534:SF2">
    <property type="entry name" value="PYRIDOXAL KINASE"/>
    <property type="match status" value="1"/>
</dbReference>
<dbReference type="InterPro" id="IPR013749">
    <property type="entry name" value="PM/HMP-P_kinase-1"/>
</dbReference>
<evidence type="ECO:0000256" key="3">
    <source>
        <dbReference type="ARBA" id="ARBA00022679"/>
    </source>
</evidence>
<evidence type="ECO:0000256" key="4">
    <source>
        <dbReference type="ARBA" id="ARBA00022741"/>
    </source>
</evidence>
<evidence type="ECO:0000256" key="5">
    <source>
        <dbReference type="ARBA" id="ARBA00022777"/>
    </source>
</evidence>
<dbReference type="Gene3D" id="3.40.1190.20">
    <property type="match status" value="1"/>
</dbReference>